<dbReference type="Proteomes" id="UP000257109">
    <property type="component" value="Unassembled WGS sequence"/>
</dbReference>
<accession>A0A371GCT6</accession>
<sequence length="147" mass="17265">MGLCNKLDEDEKVDDIILGATNETLYKYLSKLMHSKFEMNMMRELIWKDQKPMSTQMHLVDFFIYLIVSRPDIMFSKSQDFRFVGYYDAYYVGDRTQRKNRSGGCHFIGSCLISCANKKQNLPYQLLKDYFIDTDNQGADIFTKCIT</sequence>
<organism evidence="1 2">
    <name type="scientific">Mucuna pruriens</name>
    <name type="common">Velvet bean</name>
    <name type="synonym">Dolichos pruriens</name>
    <dbReference type="NCBI Taxonomy" id="157652"/>
    <lineage>
        <taxon>Eukaryota</taxon>
        <taxon>Viridiplantae</taxon>
        <taxon>Streptophyta</taxon>
        <taxon>Embryophyta</taxon>
        <taxon>Tracheophyta</taxon>
        <taxon>Spermatophyta</taxon>
        <taxon>Magnoliopsida</taxon>
        <taxon>eudicotyledons</taxon>
        <taxon>Gunneridae</taxon>
        <taxon>Pentapetalae</taxon>
        <taxon>rosids</taxon>
        <taxon>fabids</taxon>
        <taxon>Fabales</taxon>
        <taxon>Fabaceae</taxon>
        <taxon>Papilionoideae</taxon>
        <taxon>50 kb inversion clade</taxon>
        <taxon>NPAAA clade</taxon>
        <taxon>indigoferoid/millettioid clade</taxon>
        <taxon>Phaseoleae</taxon>
        <taxon>Mucuna</taxon>
    </lineage>
</organism>
<keyword evidence="2" id="KW-1185">Reference proteome</keyword>
<reference evidence="1" key="1">
    <citation type="submission" date="2018-05" db="EMBL/GenBank/DDBJ databases">
        <title>Draft genome of Mucuna pruriens seed.</title>
        <authorList>
            <person name="Nnadi N.E."/>
            <person name="Vos R."/>
            <person name="Hasami M.H."/>
            <person name="Devisetty U.K."/>
            <person name="Aguiy J.C."/>
        </authorList>
    </citation>
    <scope>NUCLEOTIDE SEQUENCE [LARGE SCALE GENOMIC DNA]</scope>
    <source>
        <strain evidence="1">JCA_2017</strain>
    </source>
</reference>
<comment type="caution">
    <text evidence="1">The sequence shown here is derived from an EMBL/GenBank/DDBJ whole genome shotgun (WGS) entry which is preliminary data.</text>
</comment>
<feature type="non-terminal residue" evidence="1">
    <location>
        <position position="1"/>
    </location>
</feature>
<name>A0A371GCT6_MUCPR</name>
<dbReference type="EMBL" id="QJKJ01005961">
    <property type="protein sequence ID" value="RDX88360.1"/>
    <property type="molecule type" value="Genomic_DNA"/>
</dbReference>
<evidence type="ECO:0000313" key="2">
    <source>
        <dbReference type="Proteomes" id="UP000257109"/>
    </source>
</evidence>
<dbReference type="AlphaFoldDB" id="A0A371GCT6"/>
<evidence type="ECO:0000313" key="1">
    <source>
        <dbReference type="EMBL" id="RDX88360.1"/>
    </source>
</evidence>
<protein>
    <submittedName>
        <fullName evidence="1">Uncharacterized protein</fullName>
    </submittedName>
</protein>
<gene>
    <name evidence="1" type="ORF">CR513_30062</name>
</gene>
<proteinExistence type="predicted"/>